<evidence type="ECO:0000313" key="2">
    <source>
        <dbReference type="Proteomes" id="UP000570517"/>
    </source>
</evidence>
<accession>A0A850PT07</accession>
<dbReference type="AlphaFoldDB" id="A0A850PT07"/>
<name>A0A850PT07_9MYCO</name>
<keyword evidence="2" id="KW-1185">Reference proteome</keyword>
<protein>
    <submittedName>
        <fullName evidence="1">Uncharacterized protein</fullName>
    </submittedName>
</protein>
<evidence type="ECO:0000313" key="1">
    <source>
        <dbReference type="EMBL" id="NVN51603.1"/>
    </source>
</evidence>
<dbReference type="RefSeq" id="WP_218620963.1">
    <property type="nucleotide sequence ID" value="NZ_JABFYL010000039.1"/>
</dbReference>
<comment type="caution">
    <text evidence="1">The sequence shown here is derived from an EMBL/GenBank/DDBJ whole genome shotgun (WGS) entry which is preliminary data.</text>
</comment>
<organism evidence="1 2">
    <name type="scientific">Mycolicibacterium hippocampi</name>
    <dbReference type="NCBI Taxonomy" id="659824"/>
    <lineage>
        <taxon>Bacteria</taxon>
        <taxon>Bacillati</taxon>
        <taxon>Actinomycetota</taxon>
        <taxon>Actinomycetes</taxon>
        <taxon>Mycobacteriales</taxon>
        <taxon>Mycobacteriaceae</taxon>
        <taxon>Mycolicibacterium</taxon>
    </lineage>
</organism>
<proteinExistence type="predicted"/>
<reference evidence="1 2" key="1">
    <citation type="submission" date="2020-05" db="EMBL/GenBank/DDBJ databases">
        <title>Draft genome sequence of Mycobacterium hippocampi DL, isolated from European seabass, Dicentrarchus labrax, reared in fish farms.</title>
        <authorList>
            <person name="Stathopoulou P."/>
            <person name="Asimakis E."/>
            <person name="Tzokas K."/>
            <person name="Batargias C."/>
            <person name="Tsiamis G."/>
        </authorList>
    </citation>
    <scope>NUCLEOTIDE SEQUENCE [LARGE SCALE GENOMIC DNA]</scope>
    <source>
        <strain evidence="1 2">DL</strain>
    </source>
</reference>
<sequence length="368" mass="40818">MQYFLGKRRAERRVGCVHEQLHWRDTTWWESRIDTAVAIPQPILCNLRITVTHHELSTALRAITGADSGANFHTWAVWGSKKAGKTIRREDIPYLMPAVATLGAGIGALTSQLARPRPERITPTLAGAVAGGWAASVLTRRLLSDAAQRILEGNITVLDDIGRASARFIAAFHDQVEPDQERLSTFLATLRPGPTGEGGQDLLKRAFTHYYCARYEPARDAKHEHMLLANYAAILHEHIRLQPYITGAMPGPIRRLVTAHLLEFALGPYEHAVDEDVEPWQGANFPATLAHLENPDLVSFLSGEGGWDRTPDSLAGSRASDWSQIGDRMNFIVDLFRSRHFDEGLFSAPFTERQNRDVLAGVVPCAPL</sequence>
<dbReference type="EMBL" id="JABFYL010000039">
    <property type="protein sequence ID" value="NVN51603.1"/>
    <property type="molecule type" value="Genomic_DNA"/>
</dbReference>
<gene>
    <name evidence="1" type="ORF">HLY00_1590</name>
</gene>
<dbReference type="Proteomes" id="UP000570517">
    <property type="component" value="Unassembled WGS sequence"/>
</dbReference>